<gene>
    <name evidence="1" type="ORF">JZO76_04420</name>
</gene>
<dbReference type="EMBL" id="JAFLVT010000006">
    <property type="protein sequence ID" value="MBO0448775.1"/>
    <property type="molecule type" value="Genomic_DNA"/>
</dbReference>
<keyword evidence="2" id="KW-1185">Reference proteome</keyword>
<comment type="caution">
    <text evidence="1">The sequence shown here is derived from an EMBL/GenBank/DDBJ whole genome shotgun (WGS) entry which is preliminary data.</text>
</comment>
<evidence type="ECO:0000313" key="1">
    <source>
        <dbReference type="EMBL" id="MBO0448775.1"/>
    </source>
</evidence>
<dbReference type="Proteomes" id="UP000664256">
    <property type="component" value="Unassembled WGS sequence"/>
</dbReference>
<evidence type="ECO:0000313" key="2">
    <source>
        <dbReference type="Proteomes" id="UP000664256"/>
    </source>
</evidence>
<reference evidence="1 2" key="1">
    <citation type="submission" date="2021-03" db="EMBL/GenBank/DDBJ databases">
        <title>Enterococcal diversity collection.</title>
        <authorList>
            <person name="Gilmore M.S."/>
            <person name="Schwartzman J."/>
            <person name="Van Tyne D."/>
            <person name="Martin M."/>
            <person name="Earl A.M."/>
            <person name="Manson A.L."/>
            <person name="Straub T."/>
            <person name="Salamzade R."/>
            <person name="Saavedra J."/>
            <person name="Lebreton F."/>
            <person name="Prichula J."/>
            <person name="Schaufler K."/>
            <person name="Gaca A."/>
            <person name="Sgardioli B."/>
            <person name="Wagenaar J."/>
            <person name="Strong T."/>
        </authorList>
    </citation>
    <scope>NUCLEOTIDE SEQUENCE [LARGE SCALE GENOMIC DNA]</scope>
    <source>
        <strain evidence="1 2">MJM12</strain>
    </source>
</reference>
<accession>A0ABS3H5P1</accession>
<organism evidence="1 2">
    <name type="scientific">Candidatus Enterococcus myersii</name>
    <dbReference type="NCBI Taxonomy" id="2815322"/>
    <lineage>
        <taxon>Bacteria</taxon>
        <taxon>Bacillati</taxon>
        <taxon>Bacillota</taxon>
        <taxon>Bacilli</taxon>
        <taxon>Lactobacillales</taxon>
        <taxon>Enterococcaceae</taxon>
        <taxon>Enterococcus</taxon>
    </lineage>
</organism>
<proteinExistence type="predicted"/>
<protein>
    <submittedName>
        <fullName evidence="1">Uncharacterized protein</fullName>
    </submittedName>
</protein>
<sequence length="172" mass="20106">MSLGFYLATHQPLRLANTKNADTLDLNSLTDLEKNAPQLLEDLTKNLGIDQNNSDPSEKLFVILPEKFDEQPFEIIAETEPETIARYTKTPFLYYIDIYNWDNFYPSLSEYLLTLIQSFELWLIWENKFEPEDVSITKLNNLTEKNIADIFGDNEYLHPIVGIYHYEMTPSE</sequence>
<dbReference type="RefSeq" id="WP_206902973.1">
    <property type="nucleotide sequence ID" value="NZ_JAFLVT010000006.1"/>
</dbReference>
<name>A0ABS3H5P1_9ENTE</name>